<evidence type="ECO:0000256" key="1">
    <source>
        <dbReference type="SAM" id="MobiDB-lite"/>
    </source>
</evidence>
<proteinExistence type="predicted"/>
<comment type="caution">
    <text evidence="3">The sequence shown here is derived from an EMBL/GenBank/DDBJ whole genome shotgun (WGS) entry which is preliminary data.</text>
</comment>
<feature type="compositionally biased region" description="Low complexity" evidence="1">
    <location>
        <begin position="158"/>
        <end position="169"/>
    </location>
</feature>
<feature type="region of interest" description="Disordered" evidence="1">
    <location>
        <begin position="182"/>
        <end position="201"/>
    </location>
</feature>
<sequence length="256" mass="28407">MSEEKQFNWNDPQSNRISEIKKEAENLGVKLPNGAKKIEMLQMLISAKIAQNSATNSQLNMSAPTMMYNNFSMSAQNSPNIRATHIAPSSMTPQISRRKTKETVQQAAAAQAVPPPSQPVPPQLPPSSQPEAEPAQPVSEAQTHQPSPQQQQREESPKLPSRKSSPSQKVPLNQPNLEHHASTANSISLSSQSSRSYSPTPLPPTTSTLYKFYSILPYLVIILLIAALIHPPMFAPFFSIFFVIYTYLKYAIFTRH</sequence>
<feature type="compositionally biased region" description="Pro residues" evidence="1">
    <location>
        <begin position="113"/>
        <end position="128"/>
    </location>
</feature>
<keyword evidence="2" id="KW-0812">Transmembrane</keyword>
<organism evidence="3 4">
    <name type="scientific">Tritrichomonas foetus</name>
    <dbReference type="NCBI Taxonomy" id="1144522"/>
    <lineage>
        <taxon>Eukaryota</taxon>
        <taxon>Metamonada</taxon>
        <taxon>Parabasalia</taxon>
        <taxon>Tritrichomonadida</taxon>
        <taxon>Tritrichomonadidae</taxon>
        <taxon>Tritrichomonas</taxon>
    </lineage>
</organism>
<dbReference type="RefSeq" id="XP_068360942.1">
    <property type="nucleotide sequence ID" value="XM_068503401.1"/>
</dbReference>
<evidence type="ECO:0000313" key="3">
    <source>
        <dbReference type="EMBL" id="OHT07806.1"/>
    </source>
</evidence>
<feature type="transmembrane region" description="Helical" evidence="2">
    <location>
        <begin position="235"/>
        <end position="253"/>
    </location>
</feature>
<dbReference type="GeneID" id="94838105"/>
<evidence type="ECO:0000313" key="4">
    <source>
        <dbReference type="Proteomes" id="UP000179807"/>
    </source>
</evidence>
<gene>
    <name evidence="3" type="ORF">TRFO_23839</name>
</gene>
<protein>
    <submittedName>
        <fullName evidence="3">Uncharacterized protein</fullName>
    </submittedName>
</protein>
<dbReference type="VEuPathDB" id="TrichDB:TRFO_23839"/>
<keyword evidence="2" id="KW-1133">Transmembrane helix</keyword>
<dbReference type="Proteomes" id="UP000179807">
    <property type="component" value="Unassembled WGS sequence"/>
</dbReference>
<keyword evidence="4" id="KW-1185">Reference proteome</keyword>
<accession>A0A1J4KDU9</accession>
<feature type="transmembrane region" description="Helical" evidence="2">
    <location>
        <begin position="212"/>
        <end position="229"/>
    </location>
</feature>
<keyword evidence="2" id="KW-0472">Membrane</keyword>
<name>A0A1J4KDU9_9EUKA</name>
<dbReference type="EMBL" id="MLAK01000685">
    <property type="protein sequence ID" value="OHT07806.1"/>
    <property type="molecule type" value="Genomic_DNA"/>
</dbReference>
<feature type="region of interest" description="Disordered" evidence="1">
    <location>
        <begin position="87"/>
        <end position="176"/>
    </location>
</feature>
<reference evidence="3" key="1">
    <citation type="submission" date="2016-10" db="EMBL/GenBank/DDBJ databases">
        <authorList>
            <person name="Benchimol M."/>
            <person name="Almeida L.G."/>
            <person name="Vasconcelos A.T."/>
            <person name="Perreira-Neves A."/>
            <person name="Rosa I.A."/>
            <person name="Tasca T."/>
            <person name="Bogo M.R."/>
            <person name="de Souza W."/>
        </authorList>
    </citation>
    <scope>NUCLEOTIDE SEQUENCE [LARGE SCALE GENOMIC DNA]</scope>
    <source>
        <strain evidence="3">K</strain>
    </source>
</reference>
<evidence type="ECO:0000256" key="2">
    <source>
        <dbReference type="SAM" id="Phobius"/>
    </source>
</evidence>
<dbReference type="AlphaFoldDB" id="A0A1J4KDU9"/>